<organism evidence="1 2">
    <name type="scientific">Caerostris darwini</name>
    <dbReference type="NCBI Taxonomy" id="1538125"/>
    <lineage>
        <taxon>Eukaryota</taxon>
        <taxon>Metazoa</taxon>
        <taxon>Ecdysozoa</taxon>
        <taxon>Arthropoda</taxon>
        <taxon>Chelicerata</taxon>
        <taxon>Arachnida</taxon>
        <taxon>Araneae</taxon>
        <taxon>Araneomorphae</taxon>
        <taxon>Entelegynae</taxon>
        <taxon>Araneoidea</taxon>
        <taxon>Araneidae</taxon>
        <taxon>Caerostris</taxon>
    </lineage>
</organism>
<dbReference type="AlphaFoldDB" id="A0AAV4NPK9"/>
<name>A0AAV4NPK9_9ARAC</name>
<evidence type="ECO:0000313" key="2">
    <source>
        <dbReference type="Proteomes" id="UP001054837"/>
    </source>
</evidence>
<gene>
    <name evidence="1" type="ORF">CDAR_215831</name>
</gene>
<evidence type="ECO:0000313" key="1">
    <source>
        <dbReference type="EMBL" id="GIX86724.1"/>
    </source>
</evidence>
<sequence length="123" mass="14014">MIHFIPPIDWWVIGDAPRDPRGDEEAGMRGRMKRGMNYGSAAGRDVRVLWEGWGKLSGGGPNKLQNWHLGGREHPYQNQLEEPLKEKTRSASLRENTPQKIVTSENQLQCHVTSRGSFTLHLR</sequence>
<accession>A0AAV4NPK9</accession>
<reference evidence="1 2" key="1">
    <citation type="submission" date="2021-06" db="EMBL/GenBank/DDBJ databases">
        <title>Caerostris darwini draft genome.</title>
        <authorList>
            <person name="Kono N."/>
            <person name="Arakawa K."/>
        </authorList>
    </citation>
    <scope>NUCLEOTIDE SEQUENCE [LARGE SCALE GENOMIC DNA]</scope>
</reference>
<comment type="caution">
    <text evidence="1">The sequence shown here is derived from an EMBL/GenBank/DDBJ whole genome shotgun (WGS) entry which is preliminary data.</text>
</comment>
<proteinExistence type="predicted"/>
<dbReference type="EMBL" id="BPLQ01001909">
    <property type="protein sequence ID" value="GIX86724.1"/>
    <property type="molecule type" value="Genomic_DNA"/>
</dbReference>
<keyword evidence="2" id="KW-1185">Reference proteome</keyword>
<protein>
    <submittedName>
        <fullName evidence="1">Uncharacterized protein</fullName>
    </submittedName>
</protein>
<dbReference type="Proteomes" id="UP001054837">
    <property type="component" value="Unassembled WGS sequence"/>
</dbReference>